<proteinExistence type="predicted"/>
<dbReference type="InterPro" id="IPR004330">
    <property type="entry name" value="FAR1_DNA_bnd_dom"/>
</dbReference>
<dbReference type="PANTHER" id="PTHR46328">
    <property type="entry name" value="FAR-RED IMPAIRED RESPONSIVE (FAR1) FAMILY PROTEIN-RELATED"/>
    <property type="match status" value="1"/>
</dbReference>
<name>A0A397W7U9_9GLOM</name>
<evidence type="ECO:0000256" key="1">
    <source>
        <dbReference type="SAM" id="MobiDB-lite"/>
    </source>
</evidence>
<reference evidence="3 4" key="1">
    <citation type="submission" date="2018-06" db="EMBL/GenBank/DDBJ databases">
        <title>Comparative genomics reveals the genomic features of Rhizophagus irregularis, R. cerebriforme, R. diaphanum and Gigaspora rosea, and their symbiotic lifestyle signature.</title>
        <authorList>
            <person name="Morin E."/>
            <person name="San Clemente H."/>
            <person name="Chen E.C.H."/>
            <person name="De La Providencia I."/>
            <person name="Hainaut M."/>
            <person name="Kuo A."/>
            <person name="Kohler A."/>
            <person name="Murat C."/>
            <person name="Tang N."/>
            <person name="Roy S."/>
            <person name="Loubradou J."/>
            <person name="Henrissat B."/>
            <person name="Grigoriev I.V."/>
            <person name="Corradi N."/>
            <person name="Roux C."/>
            <person name="Martin F.M."/>
        </authorList>
    </citation>
    <scope>NUCLEOTIDE SEQUENCE [LARGE SCALE GENOMIC DNA]</scope>
    <source>
        <strain evidence="3 4">DAOM 194757</strain>
    </source>
</reference>
<dbReference type="Pfam" id="PF03101">
    <property type="entry name" value="FAR1"/>
    <property type="match status" value="1"/>
</dbReference>
<dbReference type="AlphaFoldDB" id="A0A397W7U9"/>
<sequence length="235" mass="26783">MLQETSDFLMSVDNLYSDFSNDQHFASDIEFTSSPPTLHEISGLLYINANDNISLLQDQHLFNENEDPSNSLLSSQNGISNGQQIFNEVESGTDLGEIESGTNLEEIESCTDLEEIEDQNDTLELKIGQSFVSWLEFKDWFNNFAKKKGFNYKVRTSQLDGEVMRRVTYECSRSGTHNPQVTSDPTKRRDASSQRTQCPWRLNVSCPKSTSIIRINSFVDTHNHEFTLNNYETAP</sequence>
<dbReference type="EMBL" id="QKWP01000005">
    <property type="protein sequence ID" value="RIB30775.1"/>
    <property type="molecule type" value="Genomic_DNA"/>
</dbReference>
<organism evidence="3 4">
    <name type="scientific">Gigaspora rosea</name>
    <dbReference type="NCBI Taxonomy" id="44941"/>
    <lineage>
        <taxon>Eukaryota</taxon>
        <taxon>Fungi</taxon>
        <taxon>Fungi incertae sedis</taxon>
        <taxon>Mucoromycota</taxon>
        <taxon>Glomeromycotina</taxon>
        <taxon>Glomeromycetes</taxon>
        <taxon>Diversisporales</taxon>
        <taxon>Gigasporaceae</taxon>
        <taxon>Gigaspora</taxon>
    </lineage>
</organism>
<comment type="caution">
    <text evidence="3">The sequence shown here is derived from an EMBL/GenBank/DDBJ whole genome shotgun (WGS) entry which is preliminary data.</text>
</comment>
<evidence type="ECO:0000313" key="4">
    <source>
        <dbReference type="Proteomes" id="UP000266673"/>
    </source>
</evidence>
<protein>
    <recommendedName>
        <fullName evidence="2">FAR1 domain-containing protein</fullName>
    </recommendedName>
</protein>
<feature type="domain" description="FAR1" evidence="2">
    <location>
        <begin position="140"/>
        <end position="226"/>
    </location>
</feature>
<feature type="compositionally biased region" description="Polar residues" evidence="1">
    <location>
        <begin position="171"/>
        <end position="184"/>
    </location>
</feature>
<evidence type="ECO:0000259" key="2">
    <source>
        <dbReference type="Pfam" id="PF03101"/>
    </source>
</evidence>
<keyword evidence="4" id="KW-1185">Reference proteome</keyword>
<dbReference type="OrthoDB" id="2431228at2759"/>
<accession>A0A397W7U9</accession>
<dbReference type="Proteomes" id="UP000266673">
    <property type="component" value="Unassembled WGS sequence"/>
</dbReference>
<gene>
    <name evidence="3" type="ORF">C2G38_2238049</name>
</gene>
<evidence type="ECO:0000313" key="3">
    <source>
        <dbReference type="EMBL" id="RIB30775.1"/>
    </source>
</evidence>
<feature type="region of interest" description="Disordered" evidence="1">
    <location>
        <begin position="170"/>
        <end position="195"/>
    </location>
</feature>